<keyword evidence="2" id="KW-0238">DNA-binding</keyword>
<evidence type="ECO:0000256" key="3">
    <source>
        <dbReference type="ARBA" id="ARBA00023163"/>
    </source>
</evidence>
<dbReference type="SMART" id="SM00354">
    <property type="entry name" value="HTH_LACI"/>
    <property type="match status" value="1"/>
</dbReference>
<dbReference type="PATRIC" id="fig|1423760.3.peg.1338"/>
<comment type="caution">
    <text evidence="5">The sequence shown here is derived from an EMBL/GenBank/DDBJ whole genome shotgun (WGS) entry which is preliminary data.</text>
</comment>
<dbReference type="GO" id="GO:0003700">
    <property type="term" value="F:DNA-binding transcription factor activity"/>
    <property type="evidence" value="ECO:0007669"/>
    <property type="project" value="TreeGrafter"/>
</dbReference>
<dbReference type="Gene3D" id="1.10.260.40">
    <property type="entry name" value="lambda repressor-like DNA-binding domains"/>
    <property type="match status" value="1"/>
</dbReference>
<dbReference type="Pfam" id="PF00532">
    <property type="entry name" value="Peripla_BP_1"/>
    <property type="match status" value="1"/>
</dbReference>
<dbReference type="Proteomes" id="UP000050816">
    <property type="component" value="Unassembled WGS sequence"/>
</dbReference>
<gene>
    <name evidence="5" type="ORF">FC43_GL001268</name>
</gene>
<evidence type="ECO:0000313" key="6">
    <source>
        <dbReference type="Proteomes" id="UP000050816"/>
    </source>
</evidence>
<evidence type="ECO:0000256" key="1">
    <source>
        <dbReference type="ARBA" id="ARBA00023015"/>
    </source>
</evidence>
<dbReference type="InterPro" id="IPR000843">
    <property type="entry name" value="HTH_LacI"/>
</dbReference>
<dbReference type="SUPFAM" id="SSF47413">
    <property type="entry name" value="lambda repressor-like DNA-binding domains"/>
    <property type="match status" value="1"/>
</dbReference>
<evidence type="ECO:0000256" key="2">
    <source>
        <dbReference type="ARBA" id="ARBA00023125"/>
    </source>
</evidence>
<dbReference type="PANTHER" id="PTHR30146:SF105">
    <property type="entry name" value="CATABOLITE CONTROL PROTEIN B"/>
    <property type="match status" value="1"/>
</dbReference>
<keyword evidence="3" id="KW-0804">Transcription</keyword>
<accession>A0A0R1UHU0</accession>
<dbReference type="GO" id="GO:0000976">
    <property type="term" value="F:transcription cis-regulatory region binding"/>
    <property type="evidence" value="ECO:0007669"/>
    <property type="project" value="TreeGrafter"/>
</dbReference>
<organism evidence="5 6">
    <name type="scientific">Limosilactobacillus ingluviei DSM 15946</name>
    <dbReference type="NCBI Taxonomy" id="1423760"/>
    <lineage>
        <taxon>Bacteria</taxon>
        <taxon>Bacillati</taxon>
        <taxon>Bacillota</taxon>
        <taxon>Bacilli</taxon>
        <taxon>Lactobacillales</taxon>
        <taxon>Lactobacillaceae</taxon>
        <taxon>Limosilactobacillus</taxon>
    </lineage>
</organism>
<dbReference type="AlphaFoldDB" id="A0A0R1UHU0"/>
<dbReference type="SUPFAM" id="SSF53822">
    <property type="entry name" value="Periplasmic binding protein-like I"/>
    <property type="match status" value="1"/>
</dbReference>
<proteinExistence type="predicted"/>
<name>A0A0R1UHU0_9LACO</name>
<sequence length="316" mass="34366">MANIKDVAQRSGYSVANVSRALNHHGYVSETAQAKIEAAIADLNYVPNGVAQDLSQGKTFTIGVVLPHMNHPYFNQLVHGILTAAFSSAYQISLLPSRYDVAVETKYLTQLKRKLFDGLIFASHEASLQYLTERQSWGPVVVCEDPGDLPLAAVYPDRQAGYLAALQWLKQGGIHQIGFLFARPADQSATTAAALAAYRTLWPTTKAPLVVTDVLTYQDGYQIGTRLLAQGNWPQALFTNGDAPAAGLQAAFAAAHQPAPQLIGQENQLAGRLLNLPTIDNHLTEIGQQAFRLATEPRSPQPRLCIPAQFLLPSER</sequence>
<evidence type="ECO:0000259" key="4">
    <source>
        <dbReference type="PROSITE" id="PS50932"/>
    </source>
</evidence>
<dbReference type="RefSeq" id="WP_056954351.1">
    <property type="nucleotide sequence ID" value="NZ_AZFK01000028.1"/>
</dbReference>
<dbReference type="PANTHER" id="PTHR30146">
    <property type="entry name" value="LACI-RELATED TRANSCRIPTIONAL REPRESSOR"/>
    <property type="match status" value="1"/>
</dbReference>
<dbReference type="InterPro" id="IPR010982">
    <property type="entry name" value="Lambda_DNA-bd_dom_sf"/>
</dbReference>
<dbReference type="PROSITE" id="PS50932">
    <property type="entry name" value="HTH_LACI_2"/>
    <property type="match status" value="1"/>
</dbReference>
<dbReference type="Pfam" id="PF00356">
    <property type="entry name" value="LacI"/>
    <property type="match status" value="1"/>
</dbReference>
<evidence type="ECO:0000313" key="5">
    <source>
        <dbReference type="EMBL" id="KRL90664.1"/>
    </source>
</evidence>
<dbReference type="EMBL" id="AZFK01000028">
    <property type="protein sequence ID" value="KRL90664.1"/>
    <property type="molecule type" value="Genomic_DNA"/>
</dbReference>
<feature type="domain" description="HTH lacI-type" evidence="4">
    <location>
        <begin position="2"/>
        <end position="56"/>
    </location>
</feature>
<keyword evidence="1" id="KW-0805">Transcription regulation</keyword>
<dbReference type="CDD" id="cd01392">
    <property type="entry name" value="HTH_LacI"/>
    <property type="match status" value="1"/>
</dbReference>
<protein>
    <submittedName>
        <fullName evidence="5">Transcriptional regulator</fullName>
    </submittedName>
</protein>
<dbReference type="InterPro" id="IPR028082">
    <property type="entry name" value="Peripla_BP_I"/>
</dbReference>
<dbReference type="Gene3D" id="3.40.50.2300">
    <property type="match status" value="2"/>
</dbReference>
<dbReference type="InterPro" id="IPR001761">
    <property type="entry name" value="Peripla_BP/Lac1_sug-bd_dom"/>
</dbReference>
<reference evidence="5 6" key="1">
    <citation type="journal article" date="2015" name="Genome Announc.">
        <title>Expanding the biotechnology potential of lactobacilli through comparative genomics of 213 strains and associated genera.</title>
        <authorList>
            <person name="Sun Z."/>
            <person name="Harris H.M."/>
            <person name="McCann A."/>
            <person name="Guo C."/>
            <person name="Argimon S."/>
            <person name="Zhang W."/>
            <person name="Yang X."/>
            <person name="Jeffery I.B."/>
            <person name="Cooney J.C."/>
            <person name="Kagawa T.F."/>
            <person name="Liu W."/>
            <person name="Song Y."/>
            <person name="Salvetti E."/>
            <person name="Wrobel A."/>
            <person name="Rasinkangas P."/>
            <person name="Parkhill J."/>
            <person name="Rea M.C."/>
            <person name="O'Sullivan O."/>
            <person name="Ritari J."/>
            <person name="Douillard F.P."/>
            <person name="Paul Ross R."/>
            <person name="Yang R."/>
            <person name="Briner A.E."/>
            <person name="Felis G.E."/>
            <person name="de Vos W.M."/>
            <person name="Barrangou R."/>
            <person name="Klaenhammer T.R."/>
            <person name="Caufield P.W."/>
            <person name="Cui Y."/>
            <person name="Zhang H."/>
            <person name="O'Toole P.W."/>
        </authorList>
    </citation>
    <scope>NUCLEOTIDE SEQUENCE [LARGE SCALE GENOMIC DNA]</scope>
    <source>
        <strain evidence="5 6">DSM 15946</strain>
    </source>
</reference>